<organism evidence="9">
    <name type="scientific">Anthurium amnicola</name>
    <dbReference type="NCBI Taxonomy" id="1678845"/>
    <lineage>
        <taxon>Eukaryota</taxon>
        <taxon>Viridiplantae</taxon>
        <taxon>Streptophyta</taxon>
        <taxon>Embryophyta</taxon>
        <taxon>Tracheophyta</taxon>
        <taxon>Spermatophyta</taxon>
        <taxon>Magnoliopsida</taxon>
        <taxon>Liliopsida</taxon>
        <taxon>Araceae</taxon>
        <taxon>Pothoideae</taxon>
        <taxon>Potheae</taxon>
        <taxon>Anthurium</taxon>
    </lineage>
</organism>
<gene>
    <name evidence="9" type="primary">At3g07620_2</name>
    <name evidence="9" type="ORF">g.106872</name>
</gene>
<feature type="compositionally biased region" description="Polar residues" evidence="6">
    <location>
        <begin position="64"/>
        <end position="74"/>
    </location>
</feature>
<evidence type="ECO:0000256" key="1">
    <source>
        <dbReference type="ARBA" id="ARBA00004323"/>
    </source>
</evidence>
<feature type="region of interest" description="Disordered" evidence="6">
    <location>
        <begin position="60"/>
        <end position="97"/>
    </location>
</feature>
<comment type="similarity">
    <text evidence="2">Belongs to the glycosyltransferase 47 family.</text>
</comment>
<dbReference type="GO" id="GO:0016757">
    <property type="term" value="F:glycosyltransferase activity"/>
    <property type="evidence" value="ECO:0007669"/>
    <property type="project" value="UniProtKB-KW"/>
</dbReference>
<feature type="transmembrane region" description="Helical" evidence="7">
    <location>
        <begin position="17"/>
        <end position="38"/>
    </location>
</feature>
<evidence type="ECO:0000313" key="9">
    <source>
        <dbReference type="EMBL" id="JAT64522.1"/>
    </source>
</evidence>
<comment type="subcellular location">
    <subcellularLocation>
        <location evidence="1">Golgi apparatus membrane</location>
        <topology evidence="1">Single-pass type II membrane protein</topology>
    </subcellularLocation>
</comment>
<dbReference type="InterPro" id="IPR040911">
    <property type="entry name" value="Exostosin_GT47"/>
</dbReference>
<keyword evidence="5" id="KW-0333">Golgi apparatus</keyword>
<keyword evidence="9" id="KW-0808">Transferase</keyword>
<protein>
    <submittedName>
        <fullName evidence="9">Putative glycosyltransferase At3g07620</fullName>
    </submittedName>
</protein>
<evidence type="ECO:0000259" key="8">
    <source>
        <dbReference type="Pfam" id="PF03016"/>
    </source>
</evidence>
<evidence type="ECO:0000256" key="3">
    <source>
        <dbReference type="ARBA" id="ARBA00022676"/>
    </source>
</evidence>
<evidence type="ECO:0000256" key="6">
    <source>
        <dbReference type="SAM" id="MobiDB-lite"/>
    </source>
</evidence>
<dbReference type="PANTHER" id="PTHR11062">
    <property type="entry name" value="EXOSTOSIN HEPARAN SULFATE GLYCOSYLTRANSFERASE -RELATED"/>
    <property type="match status" value="1"/>
</dbReference>
<keyword evidence="4" id="KW-0735">Signal-anchor</keyword>
<keyword evidence="3" id="KW-0328">Glycosyltransferase</keyword>
<proteinExistence type="inferred from homology"/>
<feature type="domain" description="Exostosin GT47" evidence="8">
    <location>
        <begin position="147"/>
        <end position="304"/>
    </location>
</feature>
<dbReference type="InterPro" id="IPR004263">
    <property type="entry name" value="Exostosin"/>
</dbReference>
<evidence type="ECO:0000256" key="4">
    <source>
        <dbReference type="ARBA" id="ARBA00022968"/>
    </source>
</evidence>
<feature type="compositionally biased region" description="Polar residues" evidence="6">
    <location>
        <begin position="82"/>
        <end position="93"/>
    </location>
</feature>
<keyword evidence="7" id="KW-0812">Transmembrane</keyword>
<keyword evidence="7" id="KW-1133">Transmembrane helix</keyword>
<dbReference type="GO" id="GO:0000139">
    <property type="term" value="C:Golgi membrane"/>
    <property type="evidence" value="ECO:0007669"/>
    <property type="project" value="UniProtKB-SubCell"/>
</dbReference>
<keyword evidence="7" id="KW-0472">Membrane</keyword>
<reference evidence="9" key="1">
    <citation type="submission" date="2015-07" db="EMBL/GenBank/DDBJ databases">
        <title>Transcriptome Assembly of Anthurium amnicola.</title>
        <authorList>
            <person name="Suzuki J."/>
        </authorList>
    </citation>
    <scope>NUCLEOTIDE SEQUENCE</scope>
</reference>
<dbReference type="EMBL" id="GDJX01003414">
    <property type="protein sequence ID" value="JAT64522.1"/>
    <property type="molecule type" value="Transcribed_RNA"/>
</dbReference>
<evidence type="ECO:0000256" key="5">
    <source>
        <dbReference type="ARBA" id="ARBA00023034"/>
    </source>
</evidence>
<sequence>MVSPACCNRETPRTPFYLVPAGLALLSSLIILLVYAPATSLLLHTQRLHPAAVGDHVDHLRNPAGSSVSPTPANHSVADATLGNSSGVPTPASSGKAPPFTAVFEGKRDEWEVKGQTPAGDQRKGNIIYREVFHDKEFFLEGYKEMNRSFKIFVYPHYKDDPFAHALLPVDFEPGGNYASESYFKKVLMQSHFITKDASEADLFFLPFSIARLRHDHRVDVGGIAGFVQMYIFNISRKYPYWNRTGGADHFYVACHSAGRSATDKAEEVKFNAIQVVCSASYFLSGYVAHKDVCLPQVWPRKGPPPKISSAKRPVGSSSR</sequence>
<evidence type="ECO:0000256" key="2">
    <source>
        <dbReference type="ARBA" id="ARBA00010271"/>
    </source>
</evidence>
<dbReference type="AlphaFoldDB" id="A0A1D1ZCB8"/>
<evidence type="ECO:0000256" key="7">
    <source>
        <dbReference type="SAM" id="Phobius"/>
    </source>
</evidence>
<dbReference type="Pfam" id="PF03016">
    <property type="entry name" value="Exostosin_GT47"/>
    <property type="match status" value="1"/>
</dbReference>
<accession>A0A1D1ZCB8</accession>
<dbReference type="PANTHER" id="PTHR11062:SF95">
    <property type="entry name" value="EXOSTOSIN GT47 DOMAIN-CONTAINING PROTEIN"/>
    <property type="match status" value="1"/>
</dbReference>
<name>A0A1D1ZCB8_9ARAE</name>